<keyword evidence="2" id="KW-0418">Kinase</keyword>
<evidence type="ECO:0000259" key="1">
    <source>
        <dbReference type="PROSITE" id="PS50011"/>
    </source>
</evidence>
<reference evidence="2" key="1">
    <citation type="submission" date="2014-01" db="EMBL/GenBank/DDBJ databases">
        <authorList>
            <person name="Brown-Elliot B."/>
            <person name="Wallace R."/>
            <person name="Lenaerts A."/>
            <person name="Ordway D."/>
            <person name="DeGroote M.A."/>
            <person name="Parker T."/>
            <person name="Sizemore C."/>
            <person name="Tallon L.J."/>
            <person name="Sadzewicz L.K."/>
            <person name="Sengamalay N."/>
            <person name="Fraser C.M."/>
            <person name="Hine E."/>
            <person name="Shefchek K.A."/>
            <person name="Das S.P."/>
            <person name="Tettelin H."/>
        </authorList>
    </citation>
    <scope>NUCLEOTIDE SEQUENCE [LARGE SCALE GENOMIC DNA]</scope>
    <source>
        <strain evidence="2">4042</strain>
    </source>
</reference>
<dbReference type="AlphaFoldDB" id="X8AFL4"/>
<dbReference type="SUPFAM" id="SSF56112">
    <property type="entry name" value="Protein kinase-like (PK-like)"/>
    <property type="match status" value="1"/>
</dbReference>
<dbReference type="PROSITE" id="PS00108">
    <property type="entry name" value="PROTEIN_KINASE_ST"/>
    <property type="match status" value="1"/>
</dbReference>
<dbReference type="Gene3D" id="1.10.510.10">
    <property type="entry name" value="Transferase(Phosphotransferase) domain 1"/>
    <property type="match status" value="1"/>
</dbReference>
<gene>
    <name evidence="2" type="ORF">I553_4226</name>
</gene>
<dbReference type="GO" id="GO:0005524">
    <property type="term" value="F:ATP binding"/>
    <property type="evidence" value="ECO:0007669"/>
    <property type="project" value="InterPro"/>
</dbReference>
<comment type="caution">
    <text evidence="2">The sequence shown here is derived from an EMBL/GenBank/DDBJ whole genome shotgun (WGS) entry which is preliminary data.</text>
</comment>
<dbReference type="EMBL" id="JAOB01000060">
    <property type="protein sequence ID" value="EUA29971.1"/>
    <property type="molecule type" value="Genomic_DNA"/>
</dbReference>
<dbReference type="InterPro" id="IPR008271">
    <property type="entry name" value="Ser/Thr_kinase_AS"/>
</dbReference>
<name>X8AFL4_MYCXE</name>
<keyword evidence="2" id="KW-0808">Transferase</keyword>
<dbReference type="PATRIC" id="fig|1299334.3.peg.5912"/>
<dbReference type="PROSITE" id="PS50011">
    <property type="entry name" value="PROTEIN_KINASE_DOM"/>
    <property type="match status" value="1"/>
</dbReference>
<organism evidence="2">
    <name type="scientific">Mycobacterium xenopi 4042</name>
    <dbReference type="NCBI Taxonomy" id="1299334"/>
    <lineage>
        <taxon>Bacteria</taxon>
        <taxon>Bacillati</taxon>
        <taxon>Actinomycetota</taxon>
        <taxon>Actinomycetes</taxon>
        <taxon>Mycobacteriales</taxon>
        <taxon>Mycobacteriaceae</taxon>
        <taxon>Mycobacterium</taxon>
    </lineage>
</organism>
<evidence type="ECO:0000313" key="2">
    <source>
        <dbReference type="EMBL" id="EUA29971.1"/>
    </source>
</evidence>
<dbReference type="InterPro" id="IPR000719">
    <property type="entry name" value="Prot_kinase_dom"/>
</dbReference>
<dbReference type="InterPro" id="IPR011009">
    <property type="entry name" value="Kinase-like_dom_sf"/>
</dbReference>
<feature type="domain" description="Protein kinase" evidence="1">
    <location>
        <begin position="1"/>
        <end position="76"/>
    </location>
</feature>
<accession>X8AFL4</accession>
<dbReference type="GO" id="GO:0004672">
    <property type="term" value="F:protein kinase activity"/>
    <property type="evidence" value="ECO:0007669"/>
    <property type="project" value="InterPro"/>
</dbReference>
<proteinExistence type="predicted"/>
<protein>
    <submittedName>
        <fullName evidence="2">Kinase domain protein</fullName>
    </submittedName>
</protein>
<sequence>MVHADVKPANILVAKYFSGTGAVLVDFGVAHAVVEDVFRRPKNLQASLSYAAQRCCAGTRPQRPPTNTRWLVQRSN</sequence>